<name>A0A9W6BUD4_9CHLO</name>
<dbReference type="GO" id="GO:0005874">
    <property type="term" value="C:microtubule"/>
    <property type="evidence" value="ECO:0007669"/>
    <property type="project" value="TreeGrafter"/>
</dbReference>
<dbReference type="GO" id="GO:0046785">
    <property type="term" value="P:microtubule polymerization"/>
    <property type="evidence" value="ECO:0007669"/>
    <property type="project" value="InterPro"/>
</dbReference>
<dbReference type="EMBL" id="BRXU01000021">
    <property type="protein sequence ID" value="GLC58055.1"/>
    <property type="molecule type" value="Genomic_DNA"/>
</dbReference>
<dbReference type="GO" id="GO:0001578">
    <property type="term" value="P:microtubule bundle formation"/>
    <property type="evidence" value="ECO:0007669"/>
    <property type="project" value="TreeGrafter"/>
</dbReference>
<dbReference type="GO" id="GO:0015631">
    <property type="term" value="F:tubulin binding"/>
    <property type="evidence" value="ECO:0007669"/>
    <property type="project" value="InterPro"/>
</dbReference>
<accession>A0A9W6BUD4</accession>
<evidence type="ECO:0000256" key="1">
    <source>
        <dbReference type="ARBA" id="ARBA00010994"/>
    </source>
</evidence>
<feature type="region of interest" description="Disordered" evidence="2">
    <location>
        <begin position="116"/>
        <end position="135"/>
    </location>
</feature>
<proteinExistence type="inferred from homology"/>
<comment type="caution">
    <text evidence="3">The sequence shown here is derived from an EMBL/GenBank/DDBJ whole genome shotgun (WGS) entry which is preliminary data.</text>
</comment>
<protein>
    <submittedName>
        <fullName evidence="3">Uncharacterized protein</fullName>
    </submittedName>
</protein>
<organism evidence="3 4">
    <name type="scientific">Pleodorina starrii</name>
    <dbReference type="NCBI Taxonomy" id="330485"/>
    <lineage>
        <taxon>Eukaryota</taxon>
        <taxon>Viridiplantae</taxon>
        <taxon>Chlorophyta</taxon>
        <taxon>core chlorophytes</taxon>
        <taxon>Chlorophyceae</taxon>
        <taxon>CS clade</taxon>
        <taxon>Chlamydomonadales</taxon>
        <taxon>Volvocaceae</taxon>
        <taxon>Pleodorina</taxon>
    </lineage>
</organism>
<dbReference type="InterPro" id="IPR008907">
    <property type="entry name" value="TPP/p25"/>
</dbReference>
<evidence type="ECO:0000313" key="4">
    <source>
        <dbReference type="Proteomes" id="UP001165080"/>
    </source>
</evidence>
<dbReference type="OrthoDB" id="548799at2759"/>
<dbReference type="Gene3D" id="1.10.238.10">
    <property type="entry name" value="EF-hand"/>
    <property type="match status" value="1"/>
</dbReference>
<evidence type="ECO:0000313" key="3">
    <source>
        <dbReference type="EMBL" id="GLC58055.1"/>
    </source>
</evidence>
<dbReference type="GO" id="GO:0032273">
    <property type="term" value="P:positive regulation of protein polymerization"/>
    <property type="evidence" value="ECO:0007669"/>
    <property type="project" value="TreeGrafter"/>
</dbReference>
<evidence type="ECO:0000256" key="2">
    <source>
        <dbReference type="SAM" id="MobiDB-lite"/>
    </source>
</evidence>
<dbReference type="SUPFAM" id="SSF47473">
    <property type="entry name" value="EF-hand"/>
    <property type="match status" value="1"/>
</dbReference>
<dbReference type="PANTHER" id="PTHR12932:SF9">
    <property type="entry name" value="TUBULIN POLYMERIZATION-PROMOTING PROTEIN HOMOLOG"/>
    <property type="match status" value="1"/>
</dbReference>
<reference evidence="3 4" key="1">
    <citation type="journal article" date="2023" name="Commun. Biol.">
        <title>Reorganization of the ancestral sex-determining regions during the evolution of trioecy in Pleodorina starrii.</title>
        <authorList>
            <person name="Takahashi K."/>
            <person name="Suzuki S."/>
            <person name="Kawai-Toyooka H."/>
            <person name="Yamamoto K."/>
            <person name="Hamaji T."/>
            <person name="Ootsuki R."/>
            <person name="Yamaguchi H."/>
            <person name="Kawachi M."/>
            <person name="Higashiyama T."/>
            <person name="Nozaki H."/>
        </authorList>
    </citation>
    <scope>NUCLEOTIDE SEQUENCE [LARGE SCALE GENOMIC DNA]</scope>
    <source>
        <strain evidence="3 4">NIES-4479</strain>
    </source>
</reference>
<dbReference type="Pfam" id="PF05517">
    <property type="entry name" value="p25-alpha"/>
    <property type="match status" value="1"/>
</dbReference>
<dbReference type="InterPro" id="IPR011992">
    <property type="entry name" value="EF-hand-dom_pair"/>
</dbReference>
<dbReference type="PANTHER" id="PTHR12932">
    <property type="entry name" value="P25 ALPHA-RELATED"/>
    <property type="match status" value="1"/>
</dbReference>
<gene>
    <name evidence="3" type="primary">PLEST009502</name>
    <name evidence="3" type="ORF">PLESTB_001313500</name>
</gene>
<dbReference type="AlphaFoldDB" id="A0A9W6BUD4"/>
<comment type="similarity">
    <text evidence="1">Belongs to the TPPP family.</text>
</comment>
<dbReference type="Proteomes" id="UP001165080">
    <property type="component" value="Unassembled WGS sequence"/>
</dbReference>
<keyword evidence="4" id="KW-1185">Reference proteome</keyword>
<sequence>MSMAAEDSAQQVFIKYASIGKKGITLANATLDGAKFAKLCRESKLVGGALTPMDVEGIYLRLSKGFGRLDYEHFIKALDEIAAIKKVSVDAIFNKLAEADPLSGVSRPSLVRQHDDKRGYTGVHRAGGPRLSGAY</sequence>